<proteinExistence type="predicted"/>
<evidence type="ECO:0000256" key="4">
    <source>
        <dbReference type="ARBA" id="ARBA00023136"/>
    </source>
</evidence>
<organism evidence="7 8">
    <name type="scientific">Sphingobacterium spiritivorum</name>
    <name type="common">Flavobacterium spiritivorum</name>
    <dbReference type="NCBI Taxonomy" id="258"/>
    <lineage>
        <taxon>Bacteria</taxon>
        <taxon>Pseudomonadati</taxon>
        <taxon>Bacteroidota</taxon>
        <taxon>Sphingobacteriia</taxon>
        <taxon>Sphingobacteriales</taxon>
        <taxon>Sphingobacteriaceae</taxon>
        <taxon>Sphingobacterium</taxon>
    </lineage>
</organism>
<reference evidence="7 8" key="1">
    <citation type="submission" date="2018-06" db="EMBL/GenBank/DDBJ databases">
        <authorList>
            <consortium name="Pathogen Informatics"/>
            <person name="Doyle S."/>
        </authorList>
    </citation>
    <scope>NUCLEOTIDE SEQUENCE [LARGE SCALE GENOMIC DNA]</scope>
    <source>
        <strain evidence="7 8">NCTC11388</strain>
    </source>
</reference>
<evidence type="ECO:0000259" key="6">
    <source>
        <dbReference type="PROSITE" id="PS50850"/>
    </source>
</evidence>
<evidence type="ECO:0000256" key="2">
    <source>
        <dbReference type="ARBA" id="ARBA00022692"/>
    </source>
</evidence>
<dbReference type="RefSeq" id="WP_258862635.1">
    <property type="nucleotide sequence ID" value="NZ_UGYW01000002.1"/>
</dbReference>
<dbReference type="InterPro" id="IPR020846">
    <property type="entry name" value="MFS_dom"/>
</dbReference>
<keyword evidence="3 5" id="KW-1133">Transmembrane helix</keyword>
<dbReference type="InterPro" id="IPR000109">
    <property type="entry name" value="POT_fam"/>
</dbReference>
<dbReference type="AlphaFoldDB" id="A0A380CXT3"/>
<keyword evidence="2 5" id="KW-0812">Transmembrane</keyword>
<dbReference type="Pfam" id="PF00854">
    <property type="entry name" value="PTR2"/>
    <property type="match status" value="1"/>
</dbReference>
<dbReference type="PROSITE" id="PS50850">
    <property type="entry name" value="MFS"/>
    <property type="match status" value="1"/>
</dbReference>
<dbReference type="GO" id="GO:0022857">
    <property type="term" value="F:transmembrane transporter activity"/>
    <property type="evidence" value="ECO:0007669"/>
    <property type="project" value="InterPro"/>
</dbReference>
<gene>
    <name evidence="7" type="primary">dtpA</name>
    <name evidence="7" type="ORF">NCTC11388_04711</name>
</gene>
<evidence type="ECO:0000313" key="8">
    <source>
        <dbReference type="Proteomes" id="UP000254893"/>
    </source>
</evidence>
<keyword evidence="4 5" id="KW-0472">Membrane</keyword>
<accession>A0A380CXT3</accession>
<evidence type="ECO:0000313" key="7">
    <source>
        <dbReference type="EMBL" id="SUJ29961.1"/>
    </source>
</evidence>
<feature type="transmembrane region" description="Helical" evidence="5">
    <location>
        <begin position="26"/>
        <end position="47"/>
    </location>
</feature>
<comment type="subcellular location">
    <subcellularLocation>
        <location evidence="1">Membrane</location>
        <topology evidence="1">Multi-pass membrane protein</topology>
    </subcellularLocation>
</comment>
<evidence type="ECO:0000256" key="5">
    <source>
        <dbReference type="SAM" id="Phobius"/>
    </source>
</evidence>
<dbReference type="SUPFAM" id="SSF103473">
    <property type="entry name" value="MFS general substrate transporter"/>
    <property type="match status" value="1"/>
</dbReference>
<feature type="transmembrane region" description="Helical" evidence="5">
    <location>
        <begin position="96"/>
        <end position="118"/>
    </location>
</feature>
<evidence type="ECO:0000256" key="1">
    <source>
        <dbReference type="ARBA" id="ARBA00004141"/>
    </source>
</evidence>
<dbReference type="GO" id="GO:0016020">
    <property type="term" value="C:membrane"/>
    <property type="evidence" value="ECO:0007669"/>
    <property type="project" value="UniProtKB-SubCell"/>
</dbReference>
<name>A0A380CXT3_SPHSI</name>
<evidence type="ECO:0000256" key="3">
    <source>
        <dbReference type="ARBA" id="ARBA00022989"/>
    </source>
</evidence>
<dbReference type="Gene3D" id="1.20.1250.20">
    <property type="entry name" value="MFS general substrate transporter like domains"/>
    <property type="match status" value="1"/>
</dbReference>
<dbReference type="EMBL" id="UGYW01000002">
    <property type="protein sequence ID" value="SUJ29961.1"/>
    <property type="molecule type" value="Genomic_DNA"/>
</dbReference>
<feature type="domain" description="Major facilitator superfamily (MFS) profile" evidence="6">
    <location>
        <begin position="1"/>
        <end position="126"/>
    </location>
</feature>
<dbReference type="InterPro" id="IPR036259">
    <property type="entry name" value="MFS_trans_sf"/>
</dbReference>
<dbReference type="Proteomes" id="UP000254893">
    <property type="component" value="Unassembled WGS sequence"/>
</dbReference>
<protein>
    <submittedName>
        <fullName evidence="7">Dipeptide and tripeptide permease A</fullName>
    </submittedName>
</protein>
<sequence>MLVAIGFLILGLGSLGINEHVKISMIFLVLTYLFHTLGELFISPVGLSYVSKLVPARMLAFMFGVWYLAIAIAQKLAAILGGQVEIIKENYSLSHFFFLFTIIPAAAGLLVMLLNPLIKRLMHGVK</sequence>
<feature type="transmembrane region" description="Helical" evidence="5">
    <location>
        <begin position="59"/>
        <end position="84"/>
    </location>
</feature>